<name>A0ABR2J336_9EUKA</name>
<dbReference type="PROSITE" id="PS00183">
    <property type="entry name" value="UBC_1"/>
    <property type="match status" value="1"/>
</dbReference>
<reference evidence="6 7" key="1">
    <citation type="submission" date="2024-04" db="EMBL/GenBank/DDBJ databases">
        <title>Tritrichomonas musculus Genome.</title>
        <authorList>
            <person name="Alves-Ferreira E."/>
            <person name="Grigg M."/>
            <person name="Lorenzi H."/>
            <person name="Galac M."/>
        </authorList>
    </citation>
    <scope>NUCLEOTIDE SEQUENCE [LARGE SCALE GENOMIC DNA]</scope>
    <source>
        <strain evidence="6 7">EAF2021</strain>
    </source>
</reference>
<dbReference type="Proteomes" id="UP001470230">
    <property type="component" value="Unassembled WGS sequence"/>
</dbReference>
<dbReference type="Gene3D" id="3.10.110.10">
    <property type="entry name" value="Ubiquitin Conjugating Enzyme"/>
    <property type="match status" value="1"/>
</dbReference>
<dbReference type="InterPro" id="IPR050113">
    <property type="entry name" value="Ub_conjugating_enzyme"/>
</dbReference>
<accession>A0ABR2J336</accession>
<feature type="active site" description="Glycyl thioester intermediate" evidence="3">
    <location>
        <position position="84"/>
    </location>
</feature>
<keyword evidence="1" id="KW-0808">Transferase</keyword>
<dbReference type="InterPro" id="IPR023313">
    <property type="entry name" value="UBQ-conjugating_AS"/>
</dbReference>
<evidence type="ECO:0000313" key="6">
    <source>
        <dbReference type="EMBL" id="KAK8872181.1"/>
    </source>
</evidence>
<dbReference type="Pfam" id="PF00179">
    <property type="entry name" value="UQ_con"/>
    <property type="match status" value="1"/>
</dbReference>
<evidence type="ECO:0000256" key="1">
    <source>
        <dbReference type="ARBA" id="ARBA00022679"/>
    </source>
</evidence>
<keyword evidence="4" id="KW-0547">Nucleotide-binding</keyword>
<protein>
    <recommendedName>
        <fullName evidence="5">UBC core domain-containing protein</fullName>
    </recommendedName>
</protein>
<dbReference type="InterPro" id="IPR016135">
    <property type="entry name" value="UBQ-conjugating_enzyme/RWD"/>
</dbReference>
<dbReference type="SUPFAM" id="SSF54495">
    <property type="entry name" value="UBC-like"/>
    <property type="match status" value="1"/>
</dbReference>
<organism evidence="6 7">
    <name type="scientific">Tritrichomonas musculus</name>
    <dbReference type="NCBI Taxonomy" id="1915356"/>
    <lineage>
        <taxon>Eukaryota</taxon>
        <taxon>Metamonada</taxon>
        <taxon>Parabasalia</taxon>
        <taxon>Tritrichomonadida</taxon>
        <taxon>Tritrichomonadidae</taxon>
        <taxon>Tritrichomonas</taxon>
    </lineage>
</organism>
<keyword evidence="2 4" id="KW-0833">Ubl conjugation pathway</keyword>
<feature type="domain" description="UBC core" evidence="5">
    <location>
        <begin position="1"/>
        <end position="145"/>
    </location>
</feature>
<dbReference type="EMBL" id="JAPFFF010000013">
    <property type="protein sequence ID" value="KAK8872181.1"/>
    <property type="molecule type" value="Genomic_DNA"/>
</dbReference>
<evidence type="ECO:0000256" key="2">
    <source>
        <dbReference type="ARBA" id="ARBA00022786"/>
    </source>
</evidence>
<dbReference type="SMART" id="SM00212">
    <property type="entry name" value="UBCc"/>
    <property type="match status" value="1"/>
</dbReference>
<dbReference type="InterPro" id="IPR000608">
    <property type="entry name" value="UBC"/>
</dbReference>
<proteinExistence type="inferred from homology"/>
<comment type="similarity">
    <text evidence="4">Belongs to the ubiquitin-conjugating enzyme family.</text>
</comment>
<evidence type="ECO:0000259" key="5">
    <source>
        <dbReference type="PROSITE" id="PS50127"/>
    </source>
</evidence>
<sequence length="145" mass="16803">MARAAKELKKLQDNPEEGITISIQDDNFLKWIVKMEGPSGSPYEGGILTFKVDFPVEYPHEQPVISFYPIVFHPNVNQDDGIICLDMLREWSPSFQIRKLFEEIKSVLVIPAVGHFDDGQICNLYENDREEYIRQAKDWTAKYAH</sequence>
<dbReference type="PROSITE" id="PS50127">
    <property type="entry name" value="UBC_2"/>
    <property type="match status" value="1"/>
</dbReference>
<keyword evidence="7" id="KW-1185">Reference proteome</keyword>
<evidence type="ECO:0000313" key="7">
    <source>
        <dbReference type="Proteomes" id="UP001470230"/>
    </source>
</evidence>
<evidence type="ECO:0000256" key="3">
    <source>
        <dbReference type="PROSITE-ProRule" id="PRU10133"/>
    </source>
</evidence>
<gene>
    <name evidence="6" type="ORF">M9Y10_007945</name>
</gene>
<dbReference type="PANTHER" id="PTHR24067">
    <property type="entry name" value="UBIQUITIN-CONJUGATING ENZYME E2"/>
    <property type="match status" value="1"/>
</dbReference>
<evidence type="ECO:0000256" key="4">
    <source>
        <dbReference type="RuleBase" id="RU362109"/>
    </source>
</evidence>
<keyword evidence="4" id="KW-0067">ATP-binding</keyword>
<comment type="caution">
    <text evidence="6">The sequence shown here is derived from an EMBL/GenBank/DDBJ whole genome shotgun (WGS) entry which is preliminary data.</text>
</comment>